<evidence type="ECO:0000256" key="2">
    <source>
        <dbReference type="ARBA" id="ARBA00022737"/>
    </source>
</evidence>
<dbReference type="OrthoDB" id="185373at2759"/>
<dbReference type="Gene3D" id="1.25.40.10">
    <property type="entry name" value="Tetratricopeptide repeat domain"/>
    <property type="match status" value="3"/>
</dbReference>
<keyword evidence="2" id="KW-0677">Repeat</keyword>
<dbReference type="PROSITE" id="PS51375">
    <property type="entry name" value="PPR"/>
    <property type="match status" value="3"/>
</dbReference>
<reference evidence="9" key="2">
    <citation type="submission" date="2015-01" db="EMBL/GenBank/DDBJ databases">
        <title>Evolutionary Origins and Diversification of the Mycorrhizal Mutualists.</title>
        <authorList>
            <consortium name="DOE Joint Genome Institute"/>
            <consortium name="Mycorrhizal Genomics Consortium"/>
            <person name="Kohler A."/>
            <person name="Kuo A."/>
            <person name="Nagy L.G."/>
            <person name="Floudas D."/>
            <person name="Copeland A."/>
            <person name="Barry K.W."/>
            <person name="Cichocki N."/>
            <person name="Veneault-Fourrey C."/>
            <person name="LaButti K."/>
            <person name="Lindquist E.A."/>
            <person name="Lipzen A."/>
            <person name="Lundell T."/>
            <person name="Morin E."/>
            <person name="Murat C."/>
            <person name="Riley R."/>
            <person name="Ohm R."/>
            <person name="Sun H."/>
            <person name="Tunlid A."/>
            <person name="Henrissat B."/>
            <person name="Grigoriev I.V."/>
            <person name="Hibbett D.S."/>
            <person name="Martin F."/>
        </authorList>
    </citation>
    <scope>NUCLEOTIDE SEQUENCE [LARGE SCALE GENOMIC DNA]</scope>
    <source>
        <strain evidence="9">F 1598</strain>
    </source>
</reference>
<dbReference type="InterPro" id="IPR011990">
    <property type="entry name" value="TPR-like_helical_dom_sf"/>
</dbReference>
<dbReference type="Pfam" id="PF23276">
    <property type="entry name" value="TPR_24"/>
    <property type="match status" value="1"/>
</dbReference>
<dbReference type="InParanoid" id="A0A0C3FYP1"/>
<evidence type="ECO:0000313" key="8">
    <source>
        <dbReference type="EMBL" id="KIM83376.1"/>
    </source>
</evidence>
<gene>
    <name evidence="8" type="ORF">PILCRDRAFT_7303</name>
</gene>
<protein>
    <recommendedName>
        <fullName evidence="7">Pentatricopeptide repeat-containing protein-mitochondrial domain-containing protein</fullName>
    </recommendedName>
</protein>
<feature type="domain" description="Pentatricopeptide repeat-containing protein-mitochondrial" evidence="7">
    <location>
        <begin position="313"/>
        <end position="445"/>
    </location>
</feature>
<dbReference type="EMBL" id="KN832991">
    <property type="protein sequence ID" value="KIM83376.1"/>
    <property type="molecule type" value="Genomic_DNA"/>
</dbReference>
<dbReference type="Pfam" id="PF13812">
    <property type="entry name" value="PPR_3"/>
    <property type="match status" value="3"/>
</dbReference>
<feature type="repeat" description="PPR" evidence="5">
    <location>
        <begin position="136"/>
        <end position="170"/>
    </location>
</feature>
<name>A0A0C3FYP1_PILCF</name>
<keyword evidence="9" id="KW-1185">Reference proteome</keyword>
<feature type="repeat" description="PPR" evidence="5">
    <location>
        <begin position="453"/>
        <end position="487"/>
    </location>
</feature>
<dbReference type="InterPro" id="IPR057027">
    <property type="entry name" value="TPR_mt"/>
</dbReference>
<evidence type="ECO:0000256" key="4">
    <source>
        <dbReference type="ARBA" id="ARBA00044511"/>
    </source>
</evidence>
<evidence type="ECO:0000259" key="7">
    <source>
        <dbReference type="Pfam" id="PF23276"/>
    </source>
</evidence>
<evidence type="ECO:0000256" key="5">
    <source>
        <dbReference type="PROSITE-ProRule" id="PRU00708"/>
    </source>
</evidence>
<proteinExistence type="inferred from homology"/>
<feature type="repeat" description="PPR" evidence="5">
    <location>
        <begin position="347"/>
        <end position="381"/>
    </location>
</feature>
<dbReference type="PANTHER" id="PTHR47447:SF17">
    <property type="entry name" value="OS12G0638900 PROTEIN"/>
    <property type="match status" value="1"/>
</dbReference>
<feature type="region of interest" description="Disordered" evidence="6">
    <location>
        <begin position="40"/>
        <end position="83"/>
    </location>
</feature>
<evidence type="ECO:0000256" key="3">
    <source>
        <dbReference type="ARBA" id="ARBA00044493"/>
    </source>
</evidence>
<reference evidence="8 9" key="1">
    <citation type="submission" date="2014-04" db="EMBL/GenBank/DDBJ databases">
        <authorList>
            <consortium name="DOE Joint Genome Institute"/>
            <person name="Kuo A."/>
            <person name="Tarkka M."/>
            <person name="Buscot F."/>
            <person name="Kohler A."/>
            <person name="Nagy L.G."/>
            <person name="Floudas D."/>
            <person name="Copeland A."/>
            <person name="Barry K.W."/>
            <person name="Cichocki N."/>
            <person name="Veneault-Fourrey C."/>
            <person name="LaButti K."/>
            <person name="Lindquist E.A."/>
            <person name="Lipzen A."/>
            <person name="Lundell T."/>
            <person name="Morin E."/>
            <person name="Murat C."/>
            <person name="Sun H."/>
            <person name="Tunlid A."/>
            <person name="Henrissat B."/>
            <person name="Grigoriev I.V."/>
            <person name="Hibbett D.S."/>
            <person name="Martin F."/>
            <person name="Nordberg H.P."/>
            <person name="Cantor M.N."/>
            <person name="Hua S.X."/>
        </authorList>
    </citation>
    <scope>NUCLEOTIDE SEQUENCE [LARGE SCALE GENOMIC DNA]</scope>
    <source>
        <strain evidence="8 9">F 1598</strain>
    </source>
</reference>
<dbReference type="Proteomes" id="UP000054166">
    <property type="component" value="Unassembled WGS sequence"/>
</dbReference>
<dbReference type="STRING" id="765440.A0A0C3FYP1"/>
<dbReference type="NCBIfam" id="TIGR00756">
    <property type="entry name" value="PPR"/>
    <property type="match status" value="2"/>
</dbReference>
<evidence type="ECO:0000256" key="1">
    <source>
        <dbReference type="ARBA" id="ARBA00006192"/>
    </source>
</evidence>
<dbReference type="InterPro" id="IPR002885">
    <property type="entry name" value="PPR_rpt"/>
</dbReference>
<organism evidence="8 9">
    <name type="scientific">Piloderma croceum (strain F 1598)</name>
    <dbReference type="NCBI Taxonomy" id="765440"/>
    <lineage>
        <taxon>Eukaryota</taxon>
        <taxon>Fungi</taxon>
        <taxon>Dikarya</taxon>
        <taxon>Basidiomycota</taxon>
        <taxon>Agaricomycotina</taxon>
        <taxon>Agaricomycetes</taxon>
        <taxon>Agaricomycetidae</taxon>
        <taxon>Atheliales</taxon>
        <taxon>Atheliaceae</taxon>
        <taxon>Piloderma</taxon>
    </lineage>
</organism>
<feature type="compositionally biased region" description="Low complexity" evidence="6">
    <location>
        <begin position="65"/>
        <end position="77"/>
    </location>
</feature>
<evidence type="ECO:0000256" key="6">
    <source>
        <dbReference type="SAM" id="MobiDB-lite"/>
    </source>
</evidence>
<evidence type="ECO:0000313" key="9">
    <source>
        <dbReference type="Proteomes" id="UP000054166"/>
    </source>
</evidence>
<comment type="similarity">
    <text evidence="1">Belongs to the CCM1 family.</text>
</comment>
<comment type="subunit">
    <text evidence="4">Binds to mitochondrial small subunit 15S rRNA.</text>
</comment>
<dbReference type="AlphaFoldDB" id="A0A0C3FYP1"/>
<sequence>MLASSSRQTITRTRTKICAAASHPTLNLDGLIPRRTIHRRHAATASRQKQPQVQGYATLPPPSPSTSSPGDTTSPRPSRLRNEPWSFTPDYTFQSRHHVSLLARFQVVISGLAEEGKFIDCLHACKEMKKNGVAPDLLIYNDLLKAAARDGLHLEADGIIDDMRAVGVHPDRQSYHHLIYAKRALEADHMWSILERMQELRMPPNAQTFSLILERPLMSKNLELAVQYLSVMNARGIVPELQTAQNIIILATTLGHSRLALDLASAFEDESVRRLDTEVWVNCLISCAENLFAEGVSIAWDKVVNDLGITPDEGICLDVLHTVARHGMADLGTEVLRVLNEIGAPWQEHHLACMIEAFCKEKRLKEAFETLYVMRENGITPAAETAHPIFNVIKEDIDTVDDTWGLLNQLQEEGKGVDISAINAIIQATVYLGDLQRAVGTYKSIPDYGIEPDVETFNLLLSACIAVSHRELGDYLLGEMKKASLKPDARTYERLIVLCLTQTNYEDAFFYLEEMKGHNFLPTIGIYEAVIKRCVSTGDSRYTLALEEMEQCKYPVSQALADFIANAGNVPQSNEEDAARRSSS</sequence>
<accession>A0A0C3FYP1</accession>
<dbReference type="PANTHER" id="PTHR47447">
    <property type="entry name" value="OS03G0856100 PROTEIN"/>
    <property type="match status" value="1"/>
</dbReference>
<dbReference type="HOGENOM" id="CLU_008514_2_0_1"/>
<comment type="function">
    <text evidence="3">Regulates mitochondrial small subunit maturation by controlling 15S rRNA 5'-end processing. Localizes to the 5' precursor of the 15S rRNA in a position that is subsequently occupied by mS47 in the mature yeast mtSSU. Uses structure and sequence-specific RNA recognition, binding to a single-stranded region of the precursor and specifically recognizing bases -6 to -1. The exchange of Ccm1 for mS47 is coupled to the irreversible removal of precursor rRNA that is accompanied by conformational changes of the mitoribosomal proteins uS5m and mS26. These conformational changes signal completion of 5'-end rRNA processing through protection of the mature 5'-end of the 15S rRNA and stabilization of mS47. The removal of the 5' precursor together with the dissociation of Ccm1 may be catalyzed by the 5'-3' exoribonuclease Pet127. Involved in the specific removal of group I introns in mitochondrial encoded transcripts.</text>
</comment>